<dbReference type="InterPro" id="IPR011989">
    <property type="entry name" value="ARM-like"/>
</dbReference>
<evidence type="ECO:0000313" key="4">
    <source>
        <dbReference type="Proteomes" id="UP000489600"/>
    </source>
</evidence>
<keyword evidence="4" id="KW-1185">Reference proteome</keyword>
<dbReference type="SUPFAM" id="SSF48371">
    <property type="entry name" value="ARM repeat"/>
    <property type="match status" value="1"/>
</dbReference>
<gene>
    <name evidence="3" type="ORF">ANE_LOCUS12402</name>
</gene>
<evidence type="ECO:0000313" key="3">
    <source>
        <dbReference type="EMBL" id="VVB01958.1"/>
    </source>
</evidence>
<dbReference type="Gene3D" id="1.25.10.10">
    <property type="entry name" value="Leucine-rich Repeat Variant"/>
    <property type="match status" value="1"/>
</dbReference>
<accession>A0A565BL87</accession>
<dbReference type="InterPro" id="IPR058868">
    <property type="entry name" value="ARM_7"/>
</dbReference>
<dbReference type="Gene3D" id="1.25.40.10">
    <property type="entry name" value="Tetratricopeptide repeat domain"/>
    <property type="match status" value="1"/>
</dbReference>
<organism evidence="3 4">
    <name type="scientific">Arabis nemorensis</name>
    <dbReference type="NCBI Taxonomy" id="586526"/>
    <lineage>
        <taxon>Eukaryota</taxon>
        <taxon>Viridiplantae</taxon>
        <taxon>Streptophyta</taxon>
        <taxon>Embryophyta</taxon>
        <taxon>Tracheophyta</taxon>
        <taxon>Spermatophyta</taxon>
        <taxon>Magnoliopsida</taxon>
        <taxon>eudicotyledons</taxon>
        <taxon>Gunneridae</taxon>
        <taxon>Pentapetalae</taxon>
        <taxon>rosids</taxon>
        <taxon>malvids</taxon>
        <taxon>Brassicales</taxon>
        <taxon>Brassicaceae</taxon>
        <taxon>Arabideae</taxon>
        <taxon>Arabis</taxon>
    </lineage>
</organism>
<sequence length="604" mass="69344">MDHFSCCTTNKMARTHVVIGFRPCCFFCVMEEKDPCVRKACLELALRDMHMTRDDTELALTLSFIWRFAMADPENPELPSLGVFECMTRLIKKGLEDVEWVMTGQNVYVPYYAVHIIGSYTMKKPEFAVKAVESGVIAPLLELMRGKMSWVEQRVVVRALGHLASYERTFEAVAAYEDEVVRLAMEIATTCVDVVYEEFVSVQEREGTVRYHSELLTRGLGGLEMEDRKAEEWASQLQCWSLHLLNCFAYKERSISLICNKTFLKDLSQMWGGLVNHTSPAGIGLIRILCYSRKGRGHVSGSREIILSLCNLSQSSDDWQYMGIDCLLLLLKDQETRYKVLETSLFYLLDLVELKALNDRQNLGDRITRVLLMDYNIKKGCVYTPKTQKALKELWRVKVERRKRERKLMSDNQENLTETSVLVSLIKQQANQLLCVGDIEGAIKCYNEAISLCPLKLRRKRMILYSDRGECNLLLGLVDAAISDCTRALCLSEPVNSHGKSLWTRSRAYDIKGLSRESLMDCIMFVNGRCFRGKIPYYATQMISKQMEATWLFEEARASRVLPQMILKEKNHFTGLSTITEEPGKKKDGRMMQRKKPDHPLDFD</sequence>
<dbReference type="InterPro" id="IPR011990">
    <property type="entry name" value="TPR-like_helical_dom_sf"/>
</dbReference>
<dbReference type="Proteomes" id="UP000489600">
    <property type="component" value="Unassembled WGS sequence"/>
</dbReference>
<feature type="domain" description="ARM repeat N-terminal plant" evidence="2">
    <location>
        <begin position="22"/>
        <end position="260"/>
    </location>
</feature>
<comment type="caution">
    <text evidence="3">The sequence shown here is derived from an EMBL/GenBank/DDBJ whole genome shotgun (WGS) entry which is preliminary data.</text>
</comment>
<dbReference type="InterPro" id="IPR019734">
    <property type="entry name" value="TPR_rpt"/>
</dbReference>
<feature type="compositionally biased region" description="Basic and acidic residues" evidence="1">
    <location>
        <begin position="582"/>
        <end position="591"/>
    </location>
</feature>
<dbReference type="InterPro" id="IPR016024">
    <property type="entry name" value="ARM-type_fold"/>
</dbReference>
<dbReference type="OrthoDB" id="1872379at2759"/>
<dbReference type="Pfam" id="PF26524">
    <property type="entry name" value="ARM_7"/>
    <property type="match status" value="1"/>
</dbReference>
<dbReference type="PANTHER" id="PTHR46578:SF1">
    <property type="entry name" value="ARM-REPEAT_TETRATRICOPEPTIDE REPEAT (TPR)-LIKE PROTEIN"/>
    <property type="match status" value="1"/>
</dbReference>
<dbReference type="AlphaFoldDB" id="A0A565BL87"/>
<dbReference type="PANTHER" id="PTHR46578">
    <property type="entry name" value="ARM-REPEAT/TETRATRICOPEPTIDE REPEAT (TPR)-LIKE PROTEIN"/>
    <property type="match status" value="1"/>
</dbReference>
<feature type="region of interest" description="Disordered" evidence="1">
    <location>
        <begin position="577"/>
        <end position="604"/>
    </location>
</feature>
<evidence type="ECO:0000259" key="2">
    <source>
        <dbReference type="Pfam" id="PF26524"/>
    </source>
</evidence>
<reference evidence="3" key="1">
    <citation type="submission" date="2019-07" db="EMBL/GenBank/DDBJ databases">
        <authorList>
            <person name="Dittberner H."/>
        </authorList>
    </citation>
    <scope>NUCLEOTIDE SEQUENCE [LARGE SCALE GENOMIC DNA]</scope>
</reference>
<proteinExistence type="predicted"/>
<dbReference type="SMART" id="SM00028">
    <property type="entry name" value="TPR"/>
    <property type="match status" value="2"/>
</dbReference>
<protein>
    <recommendedName>
        <fullName evidence="2">ARM repeat N-terminal plant domain-containing protein</fullName>
    </recommendedName>
</protein>
<name>A0A565BL87_9BRAS</name>
<evidence type="ECO:0000256" key="1">
    <source>
        <dbReference type="SAM" id="MobiDB-lite"/>
    </source>
</evidence>
<dbReference type="SUPFAM" id="SSF48452">
    <property type="entry name" value="TPR-like"/>
    <property type="match status" value="1"/>
</dbReference>
<dbReference type="EMBL" id="CABITT030000004">
    <property type="protein sequence ID" value="VVB01958.1"/>
    <property type="molecule type" value="Genomic_DNA"/>
</dbReference>